<sequence length="40" mass="4977">MNVHHPCLLNKDYFRFVFLLTNERILHFYTQNSFYQLEAL</sequence>
<name>A0A0K2URT3_LEPSM</name>
<accession>A0A0K2URT3</accession>
<dbReference type="EMBL" id="HACA01023613">
    <property type="protein sequence ID" value="CDW40974.1"/>
    <property type="molecule type" value="Transcribed_RNA"/>
</dbReference>
<reference evidence="1" key="1">
    <citation type="submission" date="2014-05" db="EMBL/GenBank/DDBJ databases">
        <authorList>
            <person name="Chronopoulou M."/>
        </authorList>
    </citation>
    <scope>NUCLEOTIDE SEQUENCE</scope>
    <source>
        <tissue evidence="1">Whole organism</tissue>
    </source>
</reference>
<protein>
    <submittedName>
        <fullName evidence="1">Uncharacterized protein</fullName>
    </submittedName>
</protein>
<evidence type="ECO:0000313" key="1">
    <source>
        <dbReference type="EMBL" id="CDW40974.1"/>
    </source>
</evidence>
<dbReference type="AlphaFoldDB" id="A0A0K2URT3"/>
<proteinExistence type="predicted"/>
<organism evidence="1">
    <name type="scientific">Lepeophtheirus salmonis</name>
    <name type="common">Salmon louse</name>
    <name type="synonym">Caligus salmonis</name>
    <dbReference type="NCBI Taxonomy" id="72036"/>
    <lineage>
        <taxon>Eukaryota</taxon>
        <taxon>Metazoa</taxon>
        <taxon>Ecdysozoa</taxon>
        <taxon>Arthropoda</taxon>
        <taxon>Crustacea</taxon>
        <taxon>Multicrustacea</taxon>
        <taxon>Hexanauplia</taxon>
        <taxon>Copepoda</taxon>
        <taxon>Siphonostomatoida</taxon>
        <taxon>Caligidae</taxon>
        <taxon>Lepeophtheirus</taxon>
    </lineage>
</organism>